<dbReference type="Proteomes" id="UP000630528">
    <property type="component" value="Unassembled WGS sequence"/>
</dbReference>
<keyword evidence="8" id="KW-1185">Reference proteome</keyword>
<dbReference type="Pfam" id="PF02653">
    <property type="entry name" value="BPD_transp_2"/>
    <property type="match status" value="1"/>
</dbReference>
<evidence type="ECO:0000256" key="2">
    <source>
        <dbReference type="ARBA" id="ARBA00022475"/>
    </source>
</evidence>
<dbReference type="GO" id="GO:0015658">
    <property type="term" value="F:branched-chain amino acid transmembrane transporter activity"/>
    <property type="evidence" value="ECO:0007669"/>
    <property type="project" value="InterPro"/>
</dbReference>
<name>A0A934TQW4_9BURK</name>
<dbReference type="PANTHER" id="PTHR30482">
    <property type="entry name" value="HIGH-AFFINITY BRANCHED-CHAIN AMINO ACID TRANSPORT SYSTEM PERMEASE"/>
    <property type="match status" value="1"/>
</dbReference>
<dbReference type="AlphaFoldDB" id="A0A934TQW4"/>
<evidence type="ECO:0000256" key="6">
    <source>
        <dbReference type="SAM" id="Phobius"/>
    </source>
</evidence>
<feature type="transmembrane region" description="Helical" evidence="6">
    <location>
        <begin position="107"/>
        <end position="126"/>
    </location>
</feature>
<comment type="caution">
    <text evidence="7">The sequence shown here is derived from an EMBL/GenBank/DDBJ whole genome shotgun (WGS) entry which is preliminary data.</text>
</comment>
<dbReference type="PANTHER" id="PTHR30482:SF17">
    <property type="entry name" value="ABC TRANSPORTER ATP-BINDING PROTEIN"/>
    <property type="match status" value="1"/>
</dbReference>
<evidence type="ECO:0000256" key="5">
    <source>
        <dbReference type="ARBA" id="ARBA00023136"/>
    </source>
</evidence>
<protein>
    <submittedName>
        <fullName evidence="7">Branched-chain amino acid ABC transporter permease</fullName>
    </submittedName>
</protein>
<dbReference type="EMBL" id="JAEPWM010000002">
    <property type="protein sequence ID" value="MBK6005906.1"/>
    <property type="molecule type" value="Genomic_DNA"/>
</dbReference>
<feature type="transmembrane region" description="Helical" evidence="6">
    <location>
        <begin position="240"/>
        <end position="265"/>
    </location>
</feature>
<keyword evidence="3 6" id="KW-0812">Transmembrane</keyword>
<keyword evidence="5 6" id="KW-0472">Membrane</keyword>
<keyword evidence="4 6" id="KW-1133">Transmembrane helix</keyword>
<evidence type="ECO:0000313" key="7">
    <source>
        <dbReference type="EMBL" id="MBK6005906.1"/>
    </source>
</evidence>
<reference evidence="7" key="1">
    <citation type="journal article" date="2012" name="J. Microbiol. Biotechnol.">
        <title>Ramlibacter ginsenosidimutans sp. nov., with ginsenoside-converting activity.</title>
        <authorList>
            <person name="Wang L."/>
            <person name="An D.S."/>
            <person name="Kim S.G."/>
            <person name="Jin F.X."/>
            <person name="Kim S.C."/>
            <person name="Lee S.T."/>
            <person name="Im W.T."/>
        </authorList>
    </citation>
    <scope>NUCLEOTIDE SEQUENCE</scope>
    <source>
        <strain evidence="7">KACC 17527</strain>
    </source>
</reference>
<feature type="transmembrane region" description="Helical" evidence="6">
    <location>
        <begin position="81"/>
        <end position="100"/>
    </location>
</feature>
<reference evidence="7" key="2">
    <citation type="submission" date="2021-01" db="EMBL/GenBank/DDBJ databases">
        <authorList>
            <person name="Kang M."/>
        </authorList>
    </citation>
    <scope>NUCLEOTIDE SEQUENCE</scope>
    <source>
        <strain evidence="7">KACC 17527</strain>
    </source>
</reference>
<comment type="subcellular location">
    <subcellularLocation>
        <location evidence="1">Cell membrane</location>
        <topology evidence="1">Multi-pass membrane protein</topology>
    </subcellularLocation>
</comment>
<dbReference type="InterPro" id="IPR043428">
    <property type="entry name" value="LivM-like"/>
</dbReference>
<gene>
    <name evidence="7" type="ORF">JJB11_07345</name>
</gene>
<dbReference type="InterPro" id="IPR001851">
    <property type="entry name" value="ABC_transp_permease"/>
</dbReference>
<feature type="transmembrane region" description="Helical" evidence="6">
    <location>
        <begin position="194"/>
        <end position="220"/>
    </location>
</feature>
<accession>A0A934TQW4</accession>
<feature type="transmembrane region" description="Helical" evidence="6">
    <location>
        <begin position="277"/>
        <end position="303"/>
    </location>
</feature>
<dbReference type="GO" id="GO:0005886">
    <property type="term" value="C:plasma membrane"/>
    <property type="evidence" value="ECO:0007669"/>
    <property type="project" value="UniProtKB-SubCell"/>
</dbReference>
<feature type="transmembrane region" description="Helical" evidence="6">
    <location>
        <begin position="154"/>
        <end position="173"/>
    </location>
</feature>
<proteinExistence type="predicted"/>
<keyword evidence="2" id="KW-1003">Cell membrane</keyword>
<evidence type="ECO:0000256" key="4">
    <source>
        <dbReference type="ARBA" id="ARBA00022989"/>
    </source>
</evidence>
<dbReference type="CDD" id="cd06581">
    <property type="entry name" value="TM_PBP1_LivM_like"/>
    <property type="match status" value="1"/>
</dbReference>
<organism evidence="7 8">
    <name type="scientific">Ramlibacter ginsenosidimutans</name>
    <dbReference type="NCBI Taxonomy" id="502333"/>
    <lineage>
        <taxon>Bacteria</taxon>
        <taxon>Pseudomonadati</taxon>
        <taxon>Pseudomonadota</taxon>
        <taxon>Betaproteobacteria</taxon>
        <taxon>Burkholderiales</taxon>
        <taxon>Comamonadaceae</taxon>
        <taxon>Ramlibacter</taxon>
    </lineage>
</organism>
<sequence length="311" mass="33431">MARVLPLIALALLALLPFAIGEYFVNLASQVIIAVVFASSLNLLAGYGGLTSLGHAAFLGISAYTSAWLATKLGLGHAITAPAALLVTTLMGMLFGWISLRATGLGFLMLTLALSQIVWGLAYRLVNVTNGDNGISGLTRPHPFGWNLDLSNNYYWFSLLVGALCIWLMKRLVESAFGASLRGTRDQPRRMEALGYHVWAIRWTTFVISSFFAGVAGLLYVWFNKYIHPSVTAVPVSAEALLSVIAGGAGTVYGPALGAVIVVILKNYASAFIERWNMMLGLVFLFIVIFMPAGLVAGLTSAWRRVRGGRA</sequence>
<evidence type="ECO:0000313" key="8">
    <source>
        <dbReference type="Proteomes" id="UP000630528"/>
    </source>
</evidence>
<evidence type="ECO:0000256" key="1">
    <source>
        <dbReference type="ARBA" id="ARBA00004651"/>
    </source>
</evidence>
<evidence type="ECO:0000256" key="3">
    <source>
        <dbReference type="ARBA" id="ARBA00022692"/>
    </source>
</evidence>
<feature type="transmembrane region" description="Helical" evidence="6">
    <location>
        <begin position="31"/>
        <end position="50"/>
    </location>
</feature>